<evidence type="ECO:0000313" key="2">
    <source>
        <dbReference type="Proteomes" id="UP000218542"/>
    </source>
</evidence>
<keyword evidence="2" id="KW-1185">Reference proteome</keyword>
<sequence length="59" mass="7030">MGIYSKKDKDGKLRWYIDFYVDGIRKREVSTKLTPLKFGKKTSNNCSISYRMNRKYGMI</sequence>
<dbReference type="AlphaFoldDB" id="A0A286TXB6"/>
<organism evidence="1 2">
    <name type="scientific">Candidatus Scalindua japonica</name>
    <dbReference type="NCBI Taxonomy" id="1284222"/>
    <lineage>
        <taxon>Bacteria</taxon>
        <taxon>Pseudomonadati</taxon>
        <taxon>Planctomycetota</taxon>
        <taxon>Candidatus Brocadiia</taxon>
        <taxon>Candidatus Brocadiales</taxon>
        <taxon>Candidatus Scalinduaceae</taxon>
        <taxon>Candidatus Scalindua</taxon>
    </lineage>
</organism>
<proteinExistence type="predicted"/>
<gene>
    <name evidence="1" type="ORF">SCALIN_C13_0061</name>
</gene>
<reference evidence="2" key="1">
    <citation type="journal article" date="2017" name="Environ. Microbiol. Rep.">
        <title>Genetic Diversity of Marine Anaerobic Ammonium-Oxidizing Bacteria as Revealed by Genomic and Proteomic Analyses of 'Candidatus Scalindua japonica'.</title>
        <authorList>
            <person name="Oshiki M."/>
            <person name="Mizuto K."/>
            <person name="Kimura Z."/>
            <person name="Kindaichi T."/>
            <person name="Satoh H."/>
            <person name="Okabe S."/>
        </authorList>
    </citation>
    <scope>NUCLEOTIDE SEQUENCE [LARGE SCALE GENOMIC DNA]</scope>
    <source>
        <strain evidence="2">husup-a2</strain>
    </source>
</reference>
<dbReference type="Proteomes" id="UP000218542">
    <property type="component" value="Unassembled WGS sequence"/>
</dbReference>
<dbReference type="EMBL" id="BAOS01000013">
    <property type="protein sequence ID" value="GAX60549.1"/>
    <property type="molecule type" value="Genomic_DNA"/>
</dbReference>
<accession>A0A286TXB6</accession>
<evidence type="ECO:0000313" key="1">
    <source>
        <dbReference type="EMBL" id="GAX60549.1"/>
    </source>
</evidence>
<dbReference type="RefSeq" id="WP_096893947.1">
    <property type="nucleotide sequence ID" value="NZ_BAOS01000013.1"/>
</dbReference>
<comment type="caution">
    <text evidence="1">The sequence shown here is derived from an EMBL/GenBank/DDBJ whole genome shotgun (WGS) entry which is preliminary data.</text>
</comment>
<protein>
    <submittedName>
        <fullName evidence="1">Uncharacterized protein</fullName>
    </submittedName>
</protein>
<name>A0A286TXB6_9BACT</name>